<dbReference type="EMBL" id="CP009920">
    <property type="protein sequence ID" value="AJI24256.1"/>
    <property type="molecule type" value="Genomic_DNA"/>
</dbReference>
<sequence>MYKKMLIPILGISFIFAGCSADNTAAPEKQNKSQVEDNKSKSDAKIKNVTIENGKDNVLEVTAKATGKGVEYAYYVYKGEDIVKKVYYTSNTSFKYKAKEPGEYKVTVFVQDNTGKRISKDTDTVTIN</sequence>
<dbReference type="KEGG" id="bmeg:BG04_3413"/>
<keyword evidence="1" id="KW-0732">Signal</keyword>
<feature type="chain" id="PRO_5039154562" evidence="1">
    <location>
        <begin position="22"/>
        <end position="128"/>
    </location>
</feature>
<name>A0A0B6AL63_PRIM2</name>
<reference evidence="2 3" key="1">
    <citation type="journal article" date="2015" name="Genome Announc.">
        <title>Complete genome sequences for 35 biothreat assay-relevant bacillus species.</title>
        <authorList>
            <person name="Johnson S.L."/>
            <person name="Daligault H.E."/>
            <person name="Davenport K.W."/>
            <person name="Jaissle J."/>
            <person name="Frey K.G."/>
            <person name="Ladner J.T."/>
            <person name="Broomall S.M."/>
            <person name="Bishop-Lilly K.A."/>
            <person name="Bruce D.C."/>
            <person name="Gibbons H.S."/>
            <person name="Coyne S.R."/>
            <person name="Lo C.C."/>
            <person name="Meincke L."/>
            <person name="Munk A.C."/>
            <person name="Koroleva G.I."/>
            <person name="Rosenzweig C.N."/>
            <person name="Palacios G.F."/>
            <person name="Redden C.L."/>
            <person name="Minogue T.D."/>
            <person name="Chain P.S."/>
        </authorList>
    </citation>
    <scope>NUCLEOTIDE SEQUENCE [LARGE SCALE GENOMIC DNA]</scope>
    <source>
        <strain evidence="3">ATCC 14581 / DSM 32 / JCM 2506 / NBRC 15308 / NCIMB 9376 / NCTC 10342 / NRRL B-14308 / VKM B-512</strain>
    </source>
</reference>
<protein>
    <submittedName>
        <fullName evidence="2">Y Y Y domain protein</fullName>
    </submittedName>
</protein>
<evidence type="ECO:0000313" key="3">
    <source>
        <dbReference type="Proteomes" id="UP000031829"/>
    </source>
</evidence>
<proteinExistence type="predicted"/>
<evidence type="ECO:0000256" key="1">
    <source>
        <dbReference type="SAM" id="SignalP"/>
    </source>
</evidence>
<feature type="signal peptide" evidence="1">
    <location>
        <begin position="1"/>
        <end position="21"/>
    </location>
</feature>
<evidence type="ECO:0000313" key="2">
    <source>
        <dbReference type="EMBL" id="AJI24256.1"/>
    </source>
</evidence>
<gene>
    <name evidence="2" type="ORF">BG04_3413</name>
</gene>
<accession>A0A0B6AL63</accession>
<dbReference type="HOGENOM" id="CLU_1977064_0_0_9"/>
<dbReference type="RefSeq" id="WP_034653777.1">
    <property type="nucleotide sequence ID" value="NZ_BCVB01000003.1"/>
</dbReference>
<dbReference type="PROSITE" id="PS51257">
    <property type="entry name" value="PROKAR_LIPOPROTEIN"/>
    <property type="match status" value="1"/>
</dbReference>
<dbReference type="AlphaFoldDB" id="A0A0B6AL63"/>
<organism evidence="2 3">
    <name type="scientific">Priestia megaterium (strain ATCC 14581 / DSM 32 / CCUG 1817 / JCM 2506 / NBRC 15308 / NCIMB 9376 / NCTC 10342 / NRRL B-14308 / VKM B-512 / Ford 19)</name>
    <name type="common">Bacillus megaterium</name>
    <dbReference type="NCBI Taxonomy" id="1348623"/>
    <lineage>
        <taxon>Bacteria</taxon>
        <taxon>Bacillati</taxon>
        <taxon>Bacillota</taxon>
        <taxon>Bacilli</taxon>
        <taxon>Bacillales</taxon>
        <taxon>Bacillaceae</taxon>
        <taxon>Priestia</taxon>
    </lineage>
</organism>
<dbReference type="Proteomes" id="UP000031829">
    <property type="component" value="Chromosome"/>
</dbReference>
<dbReference type="GeneID" id="93641473"/>